<dbReference type="Proteomes" id="UP000595046">
    <property type="component" value="Chromosome"/>
</dbReference>
<evidence type="ECO:0000313" key="3">
    <source>
        <dbReference type="Proteomes" id="UP000595046"/>
    </source>
</evidence>
<reference evidence="3" key="1">
    <citation type="submission" date="2020-02" db="EMBL/GenBank/DDBJ databases">
        <title>Streptomyces sp. ASO4wet.</title>
        <authorList>
            <person name="Risdian C."/>
            <person name="Landwehr W."/>
            <person name="Schupp P."/>
            <person name="Wink J."/>
        </authorList>
    </citation>
    <scope>NUCLEOTIDE SEQUENCE [LARGE SCALE GENOMIC DNA]</scope>
    <source>
        <strain evidence="3">ASO4wet</strain>
    </source>
</reference>
<keyword evidence="1" id="KW-1133">Transmembrane helix</keyword>
<dbReference type="AlphaFoldDB" id="A0A7T1WSV5"/>
<evidence type="ECO:0000313" key="2">
    <source>
        <dbReference type="EMBL" id="QPP07542.1"/>
    </source>
</evidence>
<keyword evidence="1" id="KW-0812">Transmembrane</keyword>
<keyword evidence="3" id="KW-1185">Reference proteome</keyword>
<dbReference type="EMBL" id="CP048882">
    <property type="protein sequence ID" value="QPP07542.1"/>
    <property type="molecule type" value="Genomic_DNA"/>
</dbReference>
<organism evidence="2 3">
    <name type="scientific">Streptomyces bathyalis</name>
    <dbReference type="NCBI Taxonomy" id="2710756"/>
    <lineage>
        <taxon>Bacteria</taxon>
        <taxon>Bacillati</taxon>
        <taxon>Actinomycetota</taxon>
        <taxon>Actinomycetes</taxon>
        <taxon>Kitasatosporales</taxon>
        <taxon>Streptomycetaceae</taxon>
        <taxon>Streptomyces</taxon>
    </lineage>
</organism>
<gene>
    <name evidence="2" type="ORF">G4Z16_15380</name>
</gene>
<sequence>MDWGDVPAWAALVLSGVAVAVSWKARSDGKRSADAAQSSAASAAGSLALQQEEAHVRRVAARQSHMRLEHIEDRWLRLRNVGREVASCVIVVEEFEGLRDGFDLEPGRSLDFELPETARPEICVTWEEADGEFVYLPVPPKE</sequence>
<dbReference type="KEGG" id="sbat:G4Z16_15380"/>
<accession>A0A7T1WSV5</accession>
<evidence type="ECO:0000256" key="1">
    <source>
        <dbReference type="SAM" id="Phobius"/>
    </source>
</evidence>
<feature type="transmembrane region" description="Helical" evidence="1">
    <location>
        <begin position="6"/>
        <end position="23"/>
    </location>
</feature>
<dbReference type="RefSeq" id="WP_197351350.1">
    <property type="nucleotide sequence ID" value="NZ_CP048882.1"/>
</dbReference>
<protein>
    <submittedName>
        <fullName evidence="2">Uncharacterized protein</fullName>
    </submittedName>
</protein>
<name>A0A7T1WSV5_9ACTN</name>
<proteinExistence type="predicted"/>
<keyword evidence="1" id="KW-0472">Membrane</keyword>